<dbReference type="Proteomes" id="UP000316213">
    <property type="component" value="Unassembled WGS sequence"/>
</dbReference>
<gene>
    <name evidence="2" type="ORF">Pla100_14890</name>
</gene>
<feature type="region of interest" description="Disordered" evidence="1">
    <location>
        <begin position="1"/>
        <end position="20"/>
    </location>
</feature>
<reference evidence="2 3" key="1">
    <citation type="submission" date="2019-02" db="EMBL/GenBank/DDBJ databases">
        <title>Deep-cultivation of Planctomycetes and their phenomic and genomic characterization uncovers novel biology.</title>
        <authorList>
            <person name="Wiegand S."/>
            <person name="Jogler M."/>
            <person name="Boedeker C."/>
            <person name="Pinto D."/>
            <person name="Vollmers J."/>
            <person name="Rivas-Marin E."/>
            <person name="Kohn T."/>
            <person name="Peeters S.H."/>
            <person name="Heuer A."/>
            <person name="Rast P."/>
            <person name="Oberbeckmann S."/>
            <person name="Bunk B."/>
            <person name="Jeske O."/>
            <person name="Meyerdierks A."/>
            <person name="Storesund J.E."/>
            <person name="Kallscheuer N."/>
            <person name="Luecker S."/>
            <person name="Lage O.M."/>
            <person name="Pohl T."/>
            <person name="Merkel B.J."/>
            <person name="Hornburger P."/>
            <person name="Mueller R.-W."/>
            <person name="Bruemmer F."/>
            <person name="Labrenz M."/>
            <person name="Spormann A.M."/>
            <person name="Op Den Camp H."/>
            <person name="Overmann J."/>
            <person name="Amann R."/>
            <person name="Jetten M.S.M."/>
            <person name="Mascher T."/>
            <person name="Medema M.H."/>
            <person name="Devos D.P."/>
            <person name="Kaster A.-K."/>
            <person name="Ovreas L."/>
            <person name="Rohde M."/>
            <person name="Galperin M.Y."/>
            <person name="Jogler C."/>
        </authorList>
    </citation>
    <scope>NUCLEOTIDE SEQUENCE [LARGE SCALE GENOMIC DNA]</scope>
    <source>
        <strain evidence="2 3">Pla100</strain>
    </source>
</reference>
<evidence type="ECO:0000313" key="2">
    <source>
        <dbReference type="EMBL" id="TWU01754.1"/>
    </source>
</evidence>
<dbReference type="RefSeq" id="WP_146576994.1">
    <property type="nucleotide sequence ID" value="NZ_SJPM01000002.1"/>
</dbReference>
<feature type="compositionally biased region" description="Basic and acidic residues" evidence="1">
    <location>
        <begin position="1"/>
        <end position="12"/>
    </location>
</feature>
<evidence type="ECO:0000313" key="3">
    <source>
        <dbReference type="Proteomes" id="UP000316213"/>
    </source>
</evidence>
<keyword evidence="3" id="KW-1185">Reference proteome</keyword>
<sequence length="258" mass="29220">MGWRRRWPEQTRTRRPAVRKLTESEKTQIVETLNKGIATSPVLTALGIQVRVARGRFYLERQSQEEGSETNTSVWARITPLDGTKPELLLEVGDRRASWSEIARGQAAKLIKTVASDTQGTFHGLGRLDTSLRKLTTGQDRLPMKMDRNRGFKYEDTAEKASVQEALFHFFGLPIDVIAEPSAWYSYQRTPMIVEVSDDQTRVLVRFMATSMSGESFGGTCLYVQNDDGWAAYTVKPSESETIAAAVAWLVKRKWRAW</sequence>
<dbReference type="AlphaFoldDB" id="A0A5C6AUB2"/>
<accession>A0A5C6AUB2</accession>
<protein>
    <submittedName>
        <fullName evidence="2">Uncharacterized protein</fullName>
    </submittedName>
</protein>
<dbReference type="EMBL" id="SJPM01000002">
    <property type="protein sequence ID" value="TWU01754.1"/>
    <property type="molecule type" value="Genomic_DNA"/>
</dbReference>
<comment type="caution">
    <text evidence="2">The sequence shown here is derived from an EMBL/GenBank/DDBJ whole genome shotgun (WGS) entry which is preliminary data.</text>
</comment>
<dbReference type="OrthoDB" id="254174at2"/>
<name>A0A5C6AUB2_9BACT</name>
<evidence type="ECO:0000256" key="1">
    <source>
        <dbReference type="SAM" id="MobiDB-lite"/>
    </source>
</evidence>
<organism evidence="2 3">
    <name type="scientific">Neorhodopirellula pilleata</name>
    <dbReference type="NCBI Taxonomy" id="2714738"/>
    <lineage>
        <taxon>Bacteria</taxon>
        <taxon>Pseudomonadati</taxon>
        <taxon>Planctomycetota</taxon>
        <taxon>Planctomycetia</taxon>
        <taxon>Pirellulales</taxon>
        <taxon>Pirellulaceae</taxon>
        <taxon>Neorhodopirellula</taxon>
    </lineage>
</organism>
<proteinExistence type="predicted"/>